<feature type="region of interest" description="Disordered" evidence="1">
    <location>
        <begin position="413"/>
        <end position="435"/>
    </location>
</feature>
<gene>
    <name evidence="2" type="ORF">EAH_00023390</name>
</gene>
<dbReference type="VEuPathDB" id="ToxoDB:EAH_00023390"/>
<feature type="region of interest" description="Disordered" evidence="1">
    <location>
        <begin position="603"/>
        <end position="627"/>
    </location>
</feature>
<evidence type="ECO:0000313" key="2">
    <source>
        <dbReference type="EMBL" id="CDI77335.1"/>
    </source>
</evidence>
<evidence type="ECO:0000256" key="1">
    <source>
        <dbReference type="SAM" id="MobiDB-lite"/>
    </source>
</evidence>
<keyword evidence="3" id="KW-1185">Reference proteome</keyword>
<dbReference type="AlphaFoldDB" id="U6GB19"/>
<sequence length="838" mass="85966">MSGTTRCGSEAPPPAASADQGPAVARPGPNIASQPTVTASRGTPIQAGVAGTKWKAASAAADVVERTAAQAAAAQAAAASAKGAAAAAHAALAAGMVDEQEICSAAAVGKVPGAAESAVYSRCETVGEEAAAAAAKAAAAAISAAAEAASAAAAVAEAATGNDECQMSSHVEDFLVSQGLRVAVALEAAATAAATAADAATQVAVATTSQAAEKSSNAIAAAAQRCHEAAASAAASAVAAFSAAASSTVDSIASTAAAARAAIGEVTGAATQKLIEATKAFEDAIAAKTVALESALLWRESVKSNSEASGSRSSSSFLGHRLRSSSQFSSSSNRSRTRGRSSLLHYFSSDYEREGSQGGAPDVPFNGAGTPELTATAEGKLIGGAAVAAFLSDGKEPLLPHEYGLEVSGLFKGEEGTSQPEQPSNAAPVPTTDTLPRKDSVDAIVAAAAAEAAAYEALAAQQLHEQHEFSGSFSRFGSLCESPPVAAPAAEAGAPASTRLRAAANATESNSPVASLTRTYLPEHEAETPARRAALAQTSRCEDTEVRQPQQRILQMQVRHTSALPNNLDELQEHEQLQVRHEPTLYSLGGKDCGKEWHRGNACEGESNSRVRSGCRNSSRDADLDRTTNTCFSPAASRRVSARCCLGSSLQLKVTCSAESGTGSGDSRKCRSLLECRLEDFLEQCTADQSEVSACSCGNCSSRWGVPGQPPFNLQFTQPLIGSASPAEVVNSAHAVVGALSFYQGNDEGPVFASGLVDRTYLEHPHFSMPTISLLRQDISSSKVYGGDEDEIKRLVLLFPFACVSVTDLVMLMNCMEDPRVLVSCWCFKILLARVLLL</sequence>
<feature type="region of interest" description="Disordered" evidence="1">
    <location>
        <begin position="352"/>
        <end position="371"/>
    </location>
</feature>
<reference evidence="2" key="2">
    <citation type="submission" date="2013-10" db="EMBL/GenBank/DDBJ databases">
        <authorList>
            <person name="Aslett M."/>
        </authorList>
    </citation>
    <scope>NUCLEOTIDE SEQUENCE [LARGE SCALE GENOMIC DNA]</scope>
    <source>
        <strain evidence="2">Houghton</strain>
    </source>
</reference>
<accession>U6GB19</accession>
<reference evidence="2" key="1">
    <citation type="submission" date="2013-10" db="EMBL/GenBank/DDBJ databases">
        <title>Genomic analysis of the causative agents of coccidiosis in chickens.</title>
        <authorList>
            <person name="Reid A.J."/>
            <person name="Blake D."/>
            <person name="Billington K."/>
            <person name="Browne H."/>
            <person name="Dunn M."/>
            <person name="Hung S."/>
            <person name="Kawahara F."/>
            <person name="Miranda-Saavedra D."/>
            <person name="Mourier T."/>
            <person name="Nagra H."/>
            <person name="Otto T.D."/>
            <person name="Rawlings N."/>
            <person name="Sanchez A."/>
            <person name="Sanders M."/>
            <person name="Subramaniam C."/>
            <person name="Tay Y."/>
            <person name="Dear P."/>
            <person name="Doerig C."/>
            <person name="Gruber A."/>
            <person name="Parkinson J."/>
            <person name="Shirley M."/>
            <person name="Wan K.L."/>
            <person name="Berriman M."/>
            <person name="Tomley F."/>
            <person name="Pain A."/>
        </authorList>
    </citation>
    <scope>NUCLEOTIDE SEQUENCE [LARGE SCALE GENOMIC DNA]</scope>
    <source>
        <strain evidence="2">Houghton</strain>
    </source>
</reference>
<evidence type="ECO:0000313" key="3">
    <source>
        <dbReference type="Proteomes" id="UP000018050"/>
    </source>
</evidence>
<feature type="compositionally biased region" description="Polar residues" evidence="1">
    <location>
        <begin position="416"/>
        <end position="425"/>
    </location>
</feature>
<feature type="region of interest" description="Disordered" evidence="1">
    <location>
        <begin position="1"/>
        <end position="43"/>
    </location>
</feature>
<protein>
    <submittedName>
        <fullName evidence="2">Uncharacterized protein</fullName>
    </submittedName>
</protein>
<name>U6GB19_EIMAC</name>
<dbReference type="OrthoDB" id="348798at2759"/>
<proteinExistence type="predicted"/>
<dbReference type="Proteomes" id="UP000018050">
    <property type="component" value="Unassembled WGS sequence"/>
</dbReference>
<feature type="compositionally biased region" description="Polar residues" evidence="1">
    <location>
        <begin position="31"/>
        <end position="43"/>
    </location>
</feature>
<dbReference type="RefSeq" id="XP_013252290.1">
    <property type="nucleotide sequence ID" value="XM_013396836.1"/>
</dbReference>
<organism evidence="2 3">
    <name type="scientific">Eimeria acervulina</name>
    <name type="common">Coccidian parasite</name>
    <dbReference type="NCBI Taxonomy" id="5801"/>
    <lineage>
        <taxon>Eukaryota</taxon>
        <taxon>Sar</taxon>
        <taxon>Alveolata</taxon>
        <taxon>Apicomplexa</taxon>
        <taxon>Conoidasida</taxon>
        <taxon>Coccidia</taxon>
        <taxon>Eucoccidiorida</taxon>
        <taxon>Eimeriorina</taxon>
        <taxon>Eimeriidae</taxon>
        <taxon>Eimeria</taxon>
    </lineage>
</organism>
<dbReference type="GeneID" id="25270409"/>
<dbReference type="EMBL" id="HG670627">
    <property type="protein sequence ID" value="CDI77335.1"/>
    <property type="molecule type" value="Genomic_DNA"/>
</dbReference>
<dbReference type="OMA" id="CMEDPRV"/>
<feature type="compositionally biased region" description="Polar residues" evidence="1">
    <location>
        <begin position="606"/>
        <end position="617"/>
    </location>
</feature>